<dbReference type="InterPro" id="IPR005631">
    <property type="entry name" value="SDH"/>
</dbReference>
<keyword evidence="2" id="KW-0143">Chaperone</keyword>
<keyword evidence="1" id="KW-0496">Mitochondrion</keyword>
<protein>
    <recommendedName>
        <fullName evidence="5">Succinate dehydrogenase assembly factor 2, mitochondrial</fullName>
    </recommendedName>
</protein>
<evidence type="ECO:0000256" key="2">
    <source>
        <dbReference type="ARBA" id="ARBA00023186"/>
    </source>
</evidence>
<dbReference type="Pfam" id="PF03937">
    <property type="entry name" value="Sdh5"/>
    <property type="match status" value="1"/>
</dbReference>
<dbReference type="FunFam" id="1.10.150.250:FF:000004">
    <property type="entry name" value="Succinate dehydrogenase assembly factor 2, mitochondrial"/>
    <property type="match status" value="1"/>
</dbReference>
<evidence type="ECO:0000313" key="4">
    <source>
        <dbReference type="Proteomes" id="UP001165085"/>
    </source>
</evidence>
<sequence>MALQSTRLALSAALMPLRRSNALSSSLLSPMSATAPLHTQSLQSKGIAVNFTQRRLYRGAAGEGHASEPKGIDSAMQEKSLKADREIRERHFAMPEATADSDAVTVRRKRLIYRSKQRGWLEVDVLLGTWAHQNVPNLSPTQLDEFEALVNEETIDIYNLLTLRTNIPDHLDNETIRGIQEWCEGHPMGKASVEKYKDVKKEAGLT</sequence>
<evidence type="ECO:0000256" key="1">
    <source>
        <dbReference type="ARBA" id="ARBA00023128"/>
    </source>
</evidence>
<comment type="caution">
    <text evidence="3">The sequence shown here is derived from an EMBL/GenBank/DDBJ whole genome shotgun (WGS) entry which is preliminary data.</text>
</comment>
<dbReference type="GO" id="GO:0006121">
    <property type="term" value="P:mitochondrial electron transport, succinate to ubiquinone"/>
    <property type="evidence" value="ECO:0007669"/>
    <property type="project" value="TreeGrafter"/>
</dbReference>
<dbReference type="AlphaFoldDB" id="A0A9W7BE06"/>
<organism evidence="3 4">
    <name type="scientific">Triparma strigata</name>
    <dbReference type="NCBI Taxonomy" id="1606541"/>
    <lineage>
        <taxon>Eukaryota</taxon>
        <taxon>Sar</taxon>
        <taxon>Stramenopiles</taxon>
        <taxon>Ochrophyta</taxon>
        <taxon>Bolidophyceae</taxon>
        <taxon>Parmales</taxon>
        <taxon>Triparmaceae</taxon>
        <taxon>Triparma</taxon>
    </lineage>
</organism>
<dbReference type="GO" id="GO:0005739">
    <property type="term" value="C:mitochondrion"/>
    <property type="evidence" value="ECO:0007669"/>
    <property type="project" value="TreeGrafter"/>
</dbReference>
<dbReference type="EMBL" id="BRXY01000309">
    <property type="protein sequence ID" value="GMH85957.1"/>
    <property type="molecule type" value="Genomic_DNA"/>
</dbReference>
<dbReference type="Proteomes" id="UP001165085">
    <property type="component" value="Unassembled WGS sequence"/>
</dbReference>
<dbReference type="InterPro" id="IPR036714">
    <property type="entry name" value="SDH_sf"/>
</dbReference>
<keyword evidence="4" id="KW-1185">Reference proteome</keyword>
<dbReference type="PANTHER" id="PTHR12469">
    <property type="entry name" value="PROTEIN EMI5 HOMOLOG, MITOCHONDRIAL"/>
    <property type="match status" value="1"/>
</dbReference>
<gene>
    <name evidence="3" type="ORF">TrST_g9956</name>
</gene>
<reference evidence="4" key="1">
    <citation type="journal article" date="2023" name="Commun. Biol.">
        <title>Genome analysis of Parmales, the sister group of diatoms, reveals the evolutionary specialization of diatoms from phago-mixotrophs to photoautotrophs.</title>
        <authorList>
            <person name="Ban H."/>
            <person name="Sato S."/>
            <person name="Yoshikawa S."/>
            <person name="Yamada K."/>
            <person name="Nakamura Y."/>
            <person name="Ichinomiya M."/>
            <person name="Sato N."/>
            <person name="Blanc-Mathieu R."/>
            <person name="Endo H."/>
            <person name="Kuwata A."/>
            <person name="Ogata H."/>
        </authorList>
    </citation>
    <scope>NUCLEOTIDE SEQUENCE [LARGE SCALE GENOMIC DNA]</scope>
    <source>
        <strain evidence="4">NIES 3701</strain>
    </source>
</reference>
<proteinExistence type="predicted"/>
<dbReference type="GO" id="GO:0034553">
    <property type="term" value="P:mitochondrial respiratory chain complex II assembly"/>
    <property type="evidence" value="ECO:0007669"/>
    <property type="project" value="TreeGrafter"/>
</dbReference>
<name>A0A9W7BE06_9STRA</name>
<evidence type="ECO:0008006" key="5">
    <source>
        <dbReference type="Google" id="ProtNLM"/>
    </source>
</evidence>
<accession>A0A9W7BE06</accession>
<dbReference type="PANTHER" id="PTHR12469:SF2">
    <property type="entry name" value="SUCCINATE DEHYDROGENASE ASSEMBLY FACTOR 2, MITOCHONDRIAL"/>
    <property type="match status" value="1"/>
</dbReference>
<dbReference type="OrthoDB" id="284292at2759"/>
<evidence type="ECO:0000313" key="3">
    <source>
        <dbReference type="EMBL" id="GMH85957.1"/>
    </source>
</evidence>
<dbReference type="GO" id="GO:0006099">
    <property type="term" value="P:tricarboxylic acid cycle"/>
    <property type="evidence" value="ECO:0007669"/>
    <property type="project" value="TreeGrafter"/>
</dbReference>
<dbReference type="SUPFAM" id="SSF109910">
    <property type="entry name" value="YgfY-like"/>
    <property type="match status" value="1"/>
</dbReference>
<dbReference type="Gene3D" id="1.10.150.250">
    <property type="entry name" value="Flavinator of succinate dehydrogenase"/>
    <property type="match status" value="1"/>
</dbReference>